<dbReference type="FunFam" id="2.40.30.170:FF:000010">
    <property type="entry name" value="Efflux RND transporter periplasmic adaptor subunit"/>
    <property type="match status" value="1"/>
</dbReference>
<dbReference type="SUPFAM" id="SSF111369">
    <property type="entry name" value="HlyD-like secretion proteins"/>
    <property type="match status" value="1"/>
</dbReference>
<comment type="caution">
    <text evidence="5">The sequence shown here is derived from an EMBL/GenBank/DDBJ whole genome shotgun (WGS) entry which is preliminary data.</text>
</comment>
<gene>
    <name evidence="5" type="primary">ragD_2</name>
    <name evidence="5" type="ORF">BGE01nite_50230</name>
</gene>
<comment type="similarity">
    <text evidence="1">Belongs to the membrane fusion protein (MFP) (TC 8.A.1) family.</text>
</comment>
<dbReference type="Pfam" id="PF25973">
    <property type="entry name" value="BSH_CzcB"/>
    <property type="match status" value="1"/>
</dbReference>
<name>A0A512MG71_9BACT</name>
<sequence>MRPLLFLAFTTFAGALELPTAKPTTGTIHRWVSLPSTLAPWQQATLYSKVTGYIASITVDKGDAVKAGQVLATLEVPELQADIAKAKAEATAAQVEVKRLHEARAKSPDLVLPQAVDDAEAKLAIAKASLERVETLIQFATLKAPFDGIITARHADPGSLATANTSKLLEVTDLSTLRLQIPVTELETGLVAVGKPVKAQIDALGAAATPVEASISRIAYALDPATRTMLAEADLKNPELKLRPGMYAMTKIAVEKHDNATLIPVAALVMEKTNAFVFKHTDGKAMKTAVKIGFNDGTNVEVPELKADDVLLVPGTVTLTDKQAVTAK</sequence>
<dbReference type="Gene3D" id="2.40.50.100">
    <property type="match status" value="1"/>
</dbReference>
<dbReference type="PANTHER" id="PTHR30469">
    <property type="entry name" value="MULTIDRUG RESISTANCE PROTEIN MDTA"/>
    <property type="match status" value="1"/>
</dbReference>
<dbReference type="Gene3D" id="1.10.287.470">
    <property type="entry name" value="Helix hairpin bin"/>
    <property type="match status" value="1"/>
</dbReference>
<keyword evidence="6" id="KW-1185">Reference proteome</keyword>
<dbReference type="InterPro" id="IPR058792">
    <property type="entry name" value="Beta-barrel_RND_2"/>
</dbReference>
<keyword evidence="2" id="KW-0175">Coiled coil</keyword>
<evidence type="ECO:0000259" key="4">
    <source>
        <dbReference type="Pfam" id="PF25973"/>
    </source>
</evidence>
<feature type="coiled-coil region" evidence="2">
    <location>
        <begin position="76"/>
        <end position="136"/>
    </location>
</feature>
<evidence type="ECO:0000256" key="1">
    <source>
        <dbReference type="ARBA" id="ARBA00009477"/>
    </source>
</evidence>
<dbReference type="Pfam" id="PF25954">
    <property type="entry name" value="Beta-barrel_RND_2"/>
    <property type="match status" value="1"/>
</dbReference>
<reference evidence="5 6" key="1">
    <citation type="submission" date="2019-07" db="EMBL/GenBank/DDBJ databases">
        <title>Whole genome shotgun sequence of Brevifollis gellanilyticus NBRC 108608.</title>
        <authorList>
            <person name="Hosoyama A."/>
            <person name="Uohara A."/>
            <person name="Ohji S."/>
            <person name="Ichikawa N."/>
        </authorList>
    </citation>
    <scope>NUCLEOTIDE SEQUENCE [LARGE SCALE GENOMIC DNA]</scope>
    <source>
        <strain evidence="5 6">NBRC 108608</strain>
    </source>
</reference>
<evidence type="ECO:0000259" key="3">
    <source>
        <dbReference type="Pfam" id="PF25954"/>
    </source>
</evidence>
<dbReference type="InterPro" id="IPR058647">
    <property type="entry name" value="BSH_CzcB-like"/>
</dbReference>
<feature type="domain" description="CusB-like beta-barrel" evidence="3">
    <location>
        <begin position="179"/>
        <end position="253"/>
    </location>
</feature>
<dbReference type="Gene3D" id="2.40.30.170">
    <property type="match status" value="1"/>
</dbReference>
<protein>
    <submittedName>
        <fullName evidence="5">Hemolysin D</fullName>
    </submittedName>
</protein>
<proteinExistence type="inferred from homology"/>
<dbReference type="AlphaFoldDB" id="A0A512MG71"/>
<feature type="domain" description="CzcB-like barrel-sandwich hybrid" evidence="4">
    <location>
        <begin position="44"/>
        <end position="172"/>
    </location>
</feature>
<dbReference type="GO" id="GO:1990281">
    <property type="term" value="C:efflux pump complex"/>
    <property type="evidence" value="ECO:0007669"/>
    <property type="project" value="TreeGrafter"/>
</dbReference>
<dbReference type="GO" id="GO:0015562">
    <property type="term" value="F:efflux transmembrane transporter activity"/>
    <property type="evidence" value="ECO:0007669"/>
    <property type="project" value="TreeGrafter"/>
</dbReference>
<dbReference type="NCBIfam" id="TIGR01730">
    <property type="entry name" value="RND_mfp"/>
    <property type="match status" value="1"/>
</dbReference>
<dbReference type="PANTHER" id="PTHR30469:SF37">
    <property type="entry name" value="RAGD PROTEIN"/>
    <property type="match status" value="1"/>
</dbReference>
<dbReference type="InterPro" id="IPR006143">
    <property type="entry name" value="RND_pump_MFP"/>
</dbReference>
<organism evidence="5 6">
    <name type="scientific">Brevifollis gellanilyticus</name>
    <dbReference type="NCBI Taxonomy" id="748831"/>
    <lineage>
        <taxon>Bacteria</taxon>
        <taxon>Pseudomonadati</taxon>
        <taxon>Verrucomicrobiota</taxon>
        <taxon>Verrucomicrobiia</taxon>
        <taxon>Verrucomicrobiales</taxon>
        <taxon>Verrucomicrobiaceae</taxon>
    </lineage>
</organism>
<evidence type="ECO:0000313" key="5">
    <source>
        <dbReference type="EMBL" id="GEP45732.1"/>
    </source>
</evidence>
<dbReference type="EMBL" id="BKAG01000057">
    <property type="protein sequence ID" value="GEP45732.1"/>
    <property type="molecule type" value="Genomic_DNA"/>
</dbReference>
<dbReference type="RefSeq" id="WP_170267047.1">
    <property type="nucleotide sequence ID" value="NZ_BKAG01000057.1"/>
</dbReference>
<accession>A0A512MG71</accession>
<dbReference type="Gene3D" id="2.40.420.20">
    <property type="match status" value="1"/>
</dbReference>
<evidence type="ECO:0000313" key="6">
    <source>
        <dbReference type="Proteomes" id="UP000321577"/>
    </source>
</evidence>
<dbReference type="Proteomes" id="UP000321577">
    <property type="component" value="Unassembled WGS sequence"/>
</dbReference>
<evidence type="ECO:0000256" key="2">
    <source>
        <dbReference type="SAM" id="Coils"/>
    </source>
</evidence>